<evidence type="ECO:0000313" key="9">
    <source>
        <dbReference type="EMBL" id="BAQ71670.1"/>
    </source>
</evidence>
<protein>
    <submittedName>
        <fullName evidence="9">Putative acyltransferase</fullName>
    </submittedName>
</protein>
<evidence type="ECO:0000256" key="7">
    <source>
        <dbReference type="SAM" id="Phobius"/>
    </source>
</evidence>
<keyword evidence="9" id="KW-0808">Transferase</keyword>
<dbReference type="AlphaFoldDB" id="A0A0D6BA64"/>
<reference evidence="9 10" key="1">
    <citation type="submission" date="2015-02" db="EMBL/GenBank/DDBJ databases">
        <title>Genome sequene of Rhodovulum sulfidophilum DSM 2351.</title>
        <authorList>
            <person name="Nagao N."/>
        </authorList>
    </citation>
    <scope>NUCLEOTIDE SEQUENCE [LARGE SCALE GENOMIC DNA]</scope>
    <source>
        <strain evidence="9 10">DSM 2351</strain>
        <plasmid evidence="10">Plasmid Plasmid3 DNA</plasmid>
    </source>
</reference>
<feature type="transmembrane region" description="Helical" evidence="7">
    <location>
        <begin position="203"/>
        <end position="223"/>
    </location>
</feature>
<dbReference type="GO" id="GO:0009246">
    <property type="term" value="P:enterobacterial common antigen biosynthetic process"/>
    <property type="evidence" value="ECO:0007669"/>
    <property type="project" value="TreeGrafter"/>
</dbReference>
<feature type="transmembrane region" description="Helical" evidence="7">
    <location>
        <begin position="78"/>
        <end position="99"/>
    </location>
</feature>
<keyword evidence="6 7" id="KW-0472">Membrane</keyword>
<evidence type="ECO:0000256" key="4">
    <source>
        <dbReference type="ARBA" id="ARBA00022692"/>
    </source>
</evidence>
<evidence type="ECO:0000313" key="10">
    <source>
        <dbReference type="Proteomes" id="UP000064912"/>
    </source>
</evidence>
<dbReference type="KEGG" id="rsu:NHU_04557"/>
<dbReference type="PANTHER" id="PTHR40074">
    <property type="entry name" value="O-ACETYLTRANSFERASE WECH"/>
    <property type="match status" value="1"/>
</dbReference>
<organism evidence="9 10">
    <name type="scientific">Rhodovulum sulfidophilum</name>
    <name type="common">Rhodobacter sulfidophilus</name>
    <dbReference type="NCBI Taxonomy" id="35806"/>
    <lineage>
        <taxon>Bacteria</taxon>
        <taxon>Pseudomonadati</taxon>
        <taxon>Pseudomonadota</taxon>
        <taxon>Alphaproteobacteria</taxon>
        <taxon>Rhodobacterales</taxon>
        <taxon>Paracoccaceae</taxon>
        <taxon>Rhodovulum</taxon>
    </lineage>
</organism>
<feature type="transmembrane region" description="Helical" evidence="7">
    <location>
        <begin position="266"/>
        <end position="288"/>
    </location>
</feature>
<feature type="transmembrane region" description="Helical" evidence="7">
    <location>
        <begin position="119"/>
        <end position="136"/>
    </location>
</feature>
<feature type="transmembrane region" description="Helical" evidence="7">
    <location>
        <begin position="44"/>
        <end position="66"/>
    </location>
</feature>
<dbReference type="GO" id="GO:0005886">
    <property type="term" value="C:plasma membrane"/>
    <property type="evidence" value="ECO:0007669"/>
    <property type="project" value="UniProtKB-SubCell"/>
</dbReference>
<keyword evidence="9" id="KW-0012">Acyltransferase</keyword>
<evidence type="ECO:0000256" key="2">
    <source>
        <dbReference type="ARBA" id="ARBA00007400"/>
    </source>
</evidence>
<dbReference type="GO" id="GO:0016413">
    <property type="term" value="F:O-acetyltransferase activity"/>
    <property type="evidence" value="ECO:0007669"/>
    <property type="project" value="TreeGrafter"/>
</dbReference>
<evidence type="ECO:0000256" key="3">
    <source>
        <dbReference type="ARBA" id="ARBA00022475"/>
    </source>
</evidence>
<dbReference type="PANTHER" id="PTHR40074:SF2">
    <property type="entry name" value="O-ACETYLTRANSFERASE WECH"/>
    <property type="match status" value="1"/>
</dbReference>
<comment type="similarity">
    <text evidence="2">Belongs to the acyltransferase 3 family.</text>
</comment>
<dbReference type="Pfam" id="PF01757">
    <property type="entry name" value="Acyl_transf_3"/>
    <property type="match status" value="1"/>
</dbReference>
<sequence length="345" mass="37915">MAAARVEWLDAAKGIAILLVVCHHSLLYLGFIDIRFQPYWEFNSVFMLLLMPLFFFCTGITAASAVHRVPHTFWHKRLLPMVWVLVIWTMIYLAADQVLPMRRDGQSVRFDLLHPQMNLWFIWVLAIFTALAPLLVRLNGLAVIAVFLGLATLWHGGLLRYEGTLIYPKDIQGILNHAPFYMAGLYFAPRIIAFLADRGRARLLLAGAGTVFAGLVLGAELMPSADEILDKAARFAGVAFGAALASEIARMVGLRRVFSGIGTRTLEIFLGHQLFIAVSATVVIAFGWPGVATGIVLTPAIALFAVAGSVVLRELLGAARMDFIYAPPRPLAHRSSRPQVRAAQG</sequence>
<feature type="transmembrane region" description="Helical" evidence="7">
    <location>
        <begin position="235"/>
        <end position="254"/>
    </location>
</feature>
<feature type="transmembrane region" description="Helical" evidence="7">
    <location>
        <begin position="141"/>
        <end position="158"/>
    </location>
</feature>
<proteinExistence type="inferred from homology"/>
<dbReference type="PATRIC" id="fig|35806.4.peg.4676"/>
<name>A0A0D6BA64_RHOSU</name>
<feature type="domain" description="Acyltransferase 3" evidence="8">
    <location>
        <begin position="7"/>
        <end position="312"/>
    </location>
</feature>
<evidence type="ECO:0000256" key="1">
    <source>
        <dbReference type="ARBA" id="ARBA00004651"/>
    </source>
</evidence>
<feature type="transmembrane region" description="Helical" evidence="7">
    <location>
        <begin position="178"/>
        <end position="196"/>
    </location>
</feature>
<geneLocation type="plasmid" evidence="10">
    <name>Plasmid3 DNA</name>
</geneLocation>
<evidence type="ECO:0000259" key="8">
    <source>
        <dbReference type="Pfam" id="PF01757"/>
    </source>
</evidence>
<keyword evidence="5 7" id="KW-1133">Transmembrane helix</keyword>
<feature type="transmembrane region" description="Helical" evidence="7">
    <location>
        <begin position="294"/>
        <end position="312"/>
    </location>
</feature>
<keyword evidence="9" id="KW-0614">Plasmid</keyword>
<dbReference type="InterPro" id="IPR002656">
    <property type="entry name" value="Acyl_transf_3_dom"/>
</dbReference>
<feature type="transmembrane region" description="Helical" evidence="7">
    <location>
        <begin position="12"/>
        <end position="32"/>
    </location>
</feature>
<evidence type="ECO:0000256" key="6">
    <source>
        <dbReference type="ARBA" id="ARBA00023136"/>
    </source>
</evidence>
<dbReference type="EMBL" id="AP014803">
    <property type="protein sequence ID" value="BAQ71670.1"/>
    <property type="molecule type" value="Genomic_DNA"/>
</dbReference>
<accession>A0A0D6BA64</accession>
<evidence type="ECO:0000256" key="5">
    <source>
        <dbReference type="ARBA" id="ARBA00022989"/>
    </source>
</evidence>
<gene>
    <name evidence="9" type="ORF">NHU_04557</name>
</gene>
<keyword evidence="3" id="KW-1003">Cell membrane</keyword>
<keyword evidence="4 7" id="KW-0812">Transmembrane</keyword>
<comment type="subcellular location">
    <subcellularLocation>
        <location evidence="1">Cell membrane</location>
        <topology evidence="1">Multi-pass membrane protein</topology>
    </subcellularLocation>
</comment>
<dbReference type="Proteomes" id="UP000064912">
    <property type="component" value="Plasmid Plasmid3"/>
</dbReference>